<feature type="region of interest" description="Disordered" evidence="1">
    <location>
        <begin position="1"/>
        <end position="72"/>
    </location>
</feature>
<dbReference type="GO" id="GO:0032588">
    <property type="term" value="C:trans-Golgi network membrane"/>
    <property type="evidence" value="ECO:0000318"/>
    <property type="project" value="GO_Central"/>
</dbReference>
<dbReference type="GeneID" id="108699600"/>
<dbReference type="PANTHER" id="PTHR31004:SF1">
    <property type="entry name" value="TRANSMEMBRANE PROTEIN 79"/>
    <property type="match status" value="1"/>
</dbReference>
<gene>
    <name evidence="4 5 6" type="primary">tmem79.L</name>
</gene>
<name>A0A1L8FCY6_XENLA</name>
<keyword evidence="2" id="KW-0812">Transmembrane</keyword>
<feature type="transmembrane region" description="Helical" evidence="2">
    <location>
        <begin position="419"/>
        <end position="437"/>
    </location>
</feature>
<proteinExistence type="predicted"/>
<dbReference type="Proteomes" id="UP000186698">
    <property type="component" value="Chromosome 8L"/>
</dbReference>
<accession>A0A1L8FCY6</accession>
<dbReference type="PaxDb" id="8355-A0A1L8FCY6"/>
<dbReference type="KEGG" id="xla:108699600"/>
<feature type="transmembrane region" description="Helical" evidence="2">
    <location>
        <begin position="375"/>
        <end position="398"/>
    </location>
</feature>
<feature type="compositionally biased region" description="Basic and acidic residues" evidence="1">
    <location>
        <begin position="45"/>
        <end position="54"/>
    </location>
</feature>
<dbReference type="GO" id="GO:0045055">
    <property type="term" value="P:regulated exocytosis"/>
    <property type="evidence" value="ECO:0000318"/>
    <property type="project" value="GO_Central"/>
</dbReference>
<sequence length="518" mass="57597">MVSPEAPEKQRDVDSGVVSDSGDLPIVVAQPNMNVDKARPIKSGGSHDHEEDVNQKPTLNPQDSSEPKKSKSVGFCEVDISTTPLRTGATENLSFNRSLDNGRLSEDIAMDLPESKDQSSIIIKGPPLQCQKHSAPTCLCKECVENYMNLNESVEPHVAEGGKNDGDLLCADSLSVDSNLVRSRSGSERSRRSVLLEEDDYGHRYEDAQVTLPYPDSGKPPDHITRLSNAGLFEPCEDQVEKREAEDLTGEEDCGSQAVIPAFFIQHERLESFSGSSHKKVQLEMGEHLDSVKGEAGAEPLLHSHRSRSVDMESMQGGPHICQCDKNYLKVVGSFLLSLFVFPAFLGLAYTFLPFDAPLMPDITTRLVYTLRCGAFASFPIVLGVIIHGISRLCSSSFDPFKPKVREVTIHRRFVKQSTFLFVLYFFNLCVLVTYLPQNYLKLIPLLTCLFALSQLIYWLSFAVGRSFRGFGYGLAFLPMVFMLACNLCFMFLVDPERMIYLGLPHKEDSKSKADTWG</sequence>
<dbReference type="Bgee" id="108699600">
    <property type="expression patterns" value="Expressed in zone of skin and 16 other cell types or tissues"/>
</dbReference>
<feature type="transmembrane region" description="Helical" evidence="2">
    <location>
        <begin position="335"/>
        <end position="355"/>
    </location>
</feature>
<dbReference type="AGR" id="Xenbase:XB-GENE-17335789"/>
<dbReference type="OrthoDB" id="8887147at2759"/>
<organism evidence="4">
    <name type="scientific">Xenopus laevis</name>
    <name type="common">African clawed frog</name>
    <dbReference type="NCBI Taxonomy" id="8355"/>
    <lineage>
        <taxon>Eukaryota</taxon>
        <taxon>Metazoa</taxon>
        <taxon>Chordata</taxon>
        <taxon>Craniata</taxon>
        <taxon>Vertebrata</taxon>
        <taxon>Euteleostomi</taxon>
        <taxon>Amphibia</taxon>
        <taxon>Batrachia</taxon>
        <taxon>Anura</taxon>
        <taxon>Pipoidea</taxon>
        <taxon>Pipidae</taxon>
        <taxon>Xenopodinae</taxon>
        <taxon>Xenopus</taxon>
        <taxon>Xenopus</taxon>
    </lineage>
</organism>
<evidence type="ECO:0000256" key="1">
    <source>
        <dbReference type="SAM" id="MobiDB-lite"/>
    </source>
</evidence>
<dbReference type="Xenbase" id="XB-GENE-17335789">
    <property type="gene designation" value="tmem79.L"/>
</dbReference>
<evidence type="ECO:0000256" key="2">
    <source>
        <dbReference type="SAM" id="Phobius"/>
    </source>
</evidence>
<dbReference type="CTD" id="108699600"/>
<evidence type="ECO:0000313" key="4">
    <source>
        <dbReference type="RefSeq" id="XP_018087169.1"/>
    </source>
</evidence>
<evidence type="ECO:0000313" key="6">
    <source>
        <dbReference type="Xenbase" id="XB-GENE-17335789"/>
    </source>
</evidence>
<evidence type="ECO:0000313" key="5">
    <source>
        <dbReference type="RefSeq" id="XP_018087172.1"/>
    </source>
</evidence>
<protein>
    <submittedName>
        <fullName evidence="4 5">Uncharacterized protein tmem79.L isoform X1</fullName>
    </submittedName>
</protein>
<dbReference type="PANTHER" id="PTHR31004">
    <property type="entry name" value="TRANSMEMBRANE PROTEIN 79"/>
    <property type="match status" value="1"/>
</dbReference>
<reference evidence="4 5" key="1">
    <citation type="submission" date="2022-04" db="UniProtKB">
        <authorList>
            <consortium name="RefSeq"/>
        </authorList>
    </citation>
    <scope>IDENTIFICATION</scope>
    <source>
        <strain evidence="4 5">J_2021</strain>
        <tissue evidence="4 5">Erythrocytes</tissue>
    </source>
</reference>
<dbReference type="RefSeq" id="XP_018087172.1">
    <property type="nucleotide sequence ID" value="XM_018231683.2"/>
</dbReference>
<feature type="transmembrane region" description="Helical" evidence="2">
    <location>
        <begin position="443"/>
        <end position="464"/>
    </location>
</feature>
<feature type="compositionally biased region" description="Polar residues" evidence="1">
    <location>
        <begin position="55"/>
        <end position="64"/>
    </location>
</feature>
<feature type="transmembrane region" description="Helical" evidence="2">
    <location>
        <begin position="471"/>
        <end position="494"/>
    </location>
</feature>
<evidence type="ECO:0000313" key="3">
    <source>
        <dbReference type="Proteomes" id="UP000186698"/>
    </source>
</evidence>
<dbReference type="STRING" id="8355.A0A1L8FCY6"/>
<keyword evidence="2" id="KW-1133">Transmembrane helix</keyword>
<keyword evidence="3" id="KW-1185">Reference proteome</keyword>
<dbReference type="GO" id="GO:0005765">
    <property type="term" value="C:lysosomal membrane"/>
    <property type="evidence" value="ECO:0000318"/>
    <property type="project" value="GO_Central"/>
</dbReference>
<feature type="compositionally biased region" description="Basic and acidic residues" evidence="1">
    <location>
        <begin position="1"/>
        <end position="14"/>
    </location>
</feature>
<dbReference type="AlphaFoldDB" id="A0A1L8FCY6"/>
<dbReference type="GO" id="GO:0033106">
    <property type="term" value="C:cis-Golgi network membrane"/>
    <property type="evidence" value="ECO:0000250"/>
    <property type="project" value="Xenbase"/>
</dbReference>
<dbReference type="RefSeq" id="XP_018087169.1">
    <property type="nucleotide sequence ID" value="XM_018231680.2"/>
</dbReference>
<keyword evidence="2" id="KW-0472">Membrane</keyword>